<evidence type="ECO:0000313" key="5">
    <source>
        <dbReference type="EMBL" id="MER2492871.1"/>
    </source>
</evidence>
<evidence type="ECO:0000256" key="3">
    <source>
        <dbReference type="ARBA" id="ARBA00023163"/>
    </source>
</evidence>
<protein>
    <submittedName>
        <fullName evidence="5">AraC family transcriptional regulator</fullName>
    </submittedName>
</protein>
<comment type="caution">
    <text evidence="5">The sequence shown here is derived from an EMBL/GenBank/DDBJ whole genome shotgun (WGS) entry which is preliminary data.</text>
</comment>
<accession>A0ABV1RIV2</accession>
<keyword evidence="1" id="KW-0805">Transcription regulation</keyword>
<gene>
    <name evidence="5" type="ORF">ABS311_13375</name>
</gene>
<evidence type="ECO:0000313" key="6">
    <source>
        <dbReference type="Proteomes" id="UP001467690"/>
    </source>
</evidence>
<organism evidence="5 6">
    <name type="scientific">Catenovulum sediminis</name>
    <dbReference type="NCBI Taxonomy" id="1740262"/>
    <lineage>
        <taxon>Bacteria</taxon>
        <taxon>Pseudomonadati</taxon>
        <taxon>Pseudomonadota</taxon>
        <taxon>Gammaproteobacteria</taxon>
        <taxon>Alteromonadales</taxon>
        <taxon>Alteromonadaceae</taxon>
        <taxon>Catenovulum</taxon>
    </lineage>
</organism>
<dbReference type="InterPro" id="IPR009057">
    <property type="entry name" value="Homeodomain-like_sf"/>
</dbReference>
<dbReference type="InterPro" id="IPR035965">
    <property type="entry name" value="PAS-like_dom_sf"/>
</dbReference>
<dbReference type="PANTHER" id="PTHR43280">
    <property type="entry name" value="ARAC-FAMILY TRANSCRIPTIONAL REGULATOR"/>
    <property type="match status" value="1"/>
</dbReference>
<sequence length="247" mass="28483">MSLKHTEIDYFLDKVGAQQLISMFDLLPDILFWIKDADSKIIYANKSFQAHIGVNNLEQAIGLSDYDFAPTHLARQFVMDDQRVMAGQLVDDRLEMNILKSGDLGWFTTSKRPLFDQKNNIIGSYGTSRHLEKTSRALSGMHALKIPVEYIRAQYMKNICIVELAEIAHLSVSALERRFKKYLHKTPKQYINEVRLEHARRLLTETAMPISAIASETGYTDPSYFTRQFTNFFAETPSEFRRSYQSP</sequence>
<dbReference type="InterPro" id="IPR020449">
    <property type="entry name" value="Tscrpt_reg_AraC-type_HTH"/>
</dbReference>
<keyword evidence="6" id="KW-1185">Reference proteome</keyword>
<reference evidence="5 6" key="1">
    <citation type="submission" date="2024-06" db="EMBL/GenBank/DDBJ databases">
        <authorList>
            <person name="Chen R.Y."/>
        </authorList>
    </citation>
    <scope>NUCLEOTIDE SEQUENCE [LARGE SCALE GENOMIC DNA]</scope>
    <source>
        <strain evidence="5 6">D2</strain>
    </source>
</reference>
<dbReference type="Gene3D" id="1.10.10.60">
    <property type="entry name" value="Homeodomain-like"/>
    <property type="match status" value="2"/>
</dbReference>
<dbReference type="EMBL" id="JBELOE010000236">
    <property type="protein sequence ID" value="MER2492871.1"/>
    <property type="molecule type" value="Genomic_DNA"/>
</dbReference>
<evidence type="ECO:0000256" key="2">
    <source>
        <dbReference type="ARBA" id="ARBA00023125"/>
    </source>
</evidence>
<evidence type="ECO:0000256" key="1">
    <source>
        <dbReference type="ARBA" id="ARBA00023015"/>
    </source>
</evidence>
<dbReference type="SUPFAM" id="SSF55785">
    <property type="entry name" value="PYP-like sensor domain (PAS domain)"/>
    <property type="match status" value="1"/>
</dbReference>
<dbReference type="SMART" id="SM00342">
    <property type="entry name" value="HTH_ARAC"/>
    <property type="match status" value="1"/>
</dbReference>
<keyword evidence="3" id="KW-0804">Transcription</keyword>
<dbReference type="PANTHER" id="PTHR43280:SF28">
    <property type="entry name" value="HTH-TYPE TRANSCRIPTIONAL ACTIVATOR RHAS"/>
    <property type="match status" value="1"/>
</dbReference>
<feature type="domain" description="HTH araC/xylS-type" evidence="4">
    <location>
        <begin position="145"/>
        <end position="243"/>
    </location>
</feature>
<dbReference type="Pfam" id="PF12833">
    <property type="entry name" value="HTH_18"/>
    <property type="match status" value="1"/>
</dbReference>
<dbReference type="Gene3D" id="3.30.450.20">
    <property type="entry name" value="PAS domain"/>
    <property type="match status" value="1"/>
</dbReference>
<dbReference type="Proteomes" id="UP001467690">
    <property type="component" value="Unassembled WGS sequence"/>
</dbReference>
<dbReference type="Pfam" id="PF08448">
    <property type="entry name" value="PAS_4"/>
    <property type="match status" value="1"/>
</dbReference>
<name>A0ABV1RIV2_9ALTE</name>
<dbReference type="SUPFAM" id="SSF46689">
    <property type="entry name" value="Homeodomain-like"/>
    <property type="match status" value="2"/>
</dbReference>
<dbReference type="PROSITE" id="PS01124">
    <property type="entry name" value="HTH_ARAC_FAMILY_2"/>
    <property type="match status" value="1"/>
</dbReference>
<evidence type="ECO:0000259" key="4">
    <source>
        <dbReference type="PROSITE" id="PS01124"/>
    </source>
</evidence>
<dbReference type="InterPro" id="IPR000014">
    <property type="entry name" value="PAS"/>
</dbReference>
<dbReference type="CDD" id="cd00130">
    <property type="entry name" value="PAS"/>
    <property type="match status" value="1"/>
</dbReference>
<dbReference type="InterPro" id="IPR018062">
    <property type="entry name" value="HTH_AraC-typ_CS"/>
</dbReference>
<proteinExistence type="predicted"/>
<dbReference type="PROSITE" id="PS00041">
    <property type="entry name" value="HTH_ARAC_FAMILY_1"/>
    <property type="match status" value="1"/>
</dbReference>
<dbReference type="InterPro" id="IPR018060">
    <property type="entry name" value="HTH_AraC"/>
</dbReference>
<dbReference type="RefSeq" id="WP_350402346.1">
    <property type="nucleotide sequence ID" value="NZ_JBELOE010000236.1"/>
</dbReference>
<keyword evidence="2" id="KW-0238">DNA-binding</keyword>
<dbReference type="InterPro" id="IPR013656">
    <property type="entry name" value="PAS_4"/>
</dbReference>
<dbReference type="PRINTS" id="PR00032">
    <property type="entry name" value="HTHARAC"/>
</dbReference>